<keyword evidence="2" id="KW-0805">Transcription regulation</keyword>
<dbReference type="InterPro" id="IPR036388">
    <property type="entry name" value="WH-like_DNA-bd_sf"/>
</dbReference>
<dbReference type="Pfam" id="PF00126">
    <property type="entry name" value="HTH_1"/>
    <property type="match status" value="1"/>
</dbReference>
<evidence type="ECO:0000313" key="6">
    <source>
        <dbReference type="EMBL" id="TCN34528.1"/>
    </source>
</evidence>
<dbReference type="InterPro" id="IPR036390">
    <property type="entry name" value="WH_DNA-bd_sf"/>
</dbReference>
<dbReference type="SUPFAM" id="SSF46785">
    <property type="entry name" value="Winged helix' DNA-binding domain"/>
    <property type="match status" value="1"/>
</dbReference>
<keyword evidence="7" id="KW-1185">Reference proteome</keyword>
<evidence type="ECO:0000256" key="4">
    <source>
        <dbReference type="ARBA" id="ARBA00023163"/>
    </source>
</evidence>
<dbReference type="GO" id="GO:0003677">
    <property type="term" value="F:DNA binding"/>
    <property type="evidence" value="ECO:0007669"/>
    <property type="project" value="UniProtKB-KW"/>
</dbReference>
<reference evidence="6 7" key="1">
    <citation type="submission" date="2019-03" db="EMBL/GenBank/DDBJ databases">
        <title>Genomic Encyclopedia of Type Strains, Phase IV (KMG-IV): sequencing the most valuable type-strain genomes for metagenomic binning, comparative biology and taxonomic classification.</title>
        <authorList>
            <person name="Goeker M."/>
        </authorList>
    </citation>
    <scope>NUCLEOTIDE SEQUENCE [LARGE SCALE GENOMIC DNA]</scope>
    <source>
        <strain evidence="6 7">DSM 18401</strain>
    </source>
</reference>
<dbReference type="EMBL" id="SLVX01000034">
    <property type="protein sequence ID" value="TCN34528.1"/>
    <property type="molecule type" value="Genomic_DNA"/>
</dbReference>
<dbReference type="InterPro" id="IPR050176">
    <property type="entry name" value="LTTR"/>
</dbReference>
<evidence type="ECO:0000256" key="1">
    <source>
        <dbReference type="ARBA" id="ARBA00009437"/>
    </source>
</evidence>
<dbReference type="Gene3D" id="1.10.10.10">
    <property type="entry name" value="Winged helix-like DNA-binding domain superfamily/Winged helix DNA-binding domain"/>
    <property type="match status" value="1"/>
</dbReference>
<dbReference type="InterPro" id="IPR005119">
    <property type="entry name" value="LysR_subst-bd"/>
</dbReference>
<keyword evidence="4" id="KW-0804">Transcription</keyword>
<evidence type="ECO:0000313" key="7">
    <source>
        <dbReference type="Proteomes" id="UP000295351"/>
    </source>
</evidence>
<gene>
    <name evidence="6" type="ORF">EV665_13419</name>
</gene>
<sequence>MRNIPTDLLRTFLAVIDLRSHTRAAEQLGRTQPAISLQMKKLQELLNVSLFAKDASAQPTEAGELVASYARQMLTLNDEMVLRLSRRDQQGKIRLGIPNDYADHFLPKLMPRLAQSGHDFRFEVVCDLSHVLLQGLRNGLYDLVVAMTPDGPAEGAFMTWKEPLAWVGDSAASLVTDGNANLRIVCYPEGCLYRRAMLTALQRDGRGYDLVYTSPSLAGLEAAVGSGFGNTVLARRIVPAKLATLDDALGLPRLADVVVGIYLSSDRKRSPVAESFAAHFADAFLASGRGE</sequence>
<dbReference type="GO" id="GO:0003700">
    <property type="term" value="F:DNA-binding transcription factor activity"/>
    <property type="evidence" value="ECO:0007669"/>
    <property type="project" value="InterPro"/>
</dbReference>
<comment type="similarity">
    <text evidence="1">Belongs to the LysR transcriptional regulatory family.</text>
</comment>
<protein>
    <submittedName>
        <fullName evidence="6">DNA-binding transcriptional LysR family regulator</fullName>
    </submittedName>
</protein>
<dbReference type="Proteomes" id="UP000295351">
    <property type="component" value="Unassembled WGS sequence"/>
</dbReference>
<dbReference type="PANTHER" id="PTHR30579:SF7">
    <property type="entry name" value="HTH-TYPE TRANSCRIPTIONAL REGULATOR LRHA-RELATED"/>
    <property type="match status" value="1"/>
</dbReference>
<dbReference type="PROSITE" id="PS50931">
    <property type="entry name" value="HTH_LYSR"/>
    <property type="match status" value="1"/>
</dbReference>
<feature type="domain" description="HTH lysR-type" evidence="5">
    <location>
        <begin position="4"/>
        <end position="60"/>
    </location>
</feature>
<proteinExistence type="inferred from homology"/>
<evidence type="ECO:0000256" key="3">
    <source>
        <dbReference type="ARBA" id="ARBA00023125"/>
    </source>
</evidence>
<name>A0A4R2C2B0_SHIGR</name>
<evidence type="ECO:0000256" key="2">
    <source>
        <dbReference type="ARBA" id="ARBA00023015"/>
    </source>
</evidence>
<comment type="caution">
    <text evidence="6">The sequence shown here is derived from an EMBL/GenBank/DDBJ whole genome shotgun (WGS) entry which is preliminary data.</text>
</comment>
<keyword evidence="3 6" id="KW-0238">DNA-binding</keyword>
<dbReference type="Gene3D" id="3.40.190.10">
    <property type="entry name" value="Periplasmic binding protein-like II"/>
    <property type="match status" value="2"/>
</dbReference>
<dbReference type="AlphaFoldDB" id="A0A4R2C2B0"/>
<accession>A0A4R2C2B0</accession>
<dbReference type="PRINTS" id="PR00039">
    <property type="entry name" value="HTHLYSR"/>
</dbReference>
<dbReference type="Pfam" id="PF03466">
    <property type="entry name" value="LysR_substrate"/>
    <property type="match status" value="1"/>
</dbReference>
<dbReference type="PANTHER" id="PTHR30579">
    <property type="entry name" value="TRANSCRIPTIONAL REGULATOR"/>
    <property type="match status" value="1"/>
</dbReference>
<organism evidence="6 7">
    <name type="scientific">Shinella granuli</name>
    <dbReference type="NCBI Taxonomy" id="323621"/>
    <lineage>
        <taxon>Bacteria</taxon>
        <taxon>Pseudomonadati</taxon>
        <taxon>Pseudomonadota</taxon>
        <taxon>Alphaproteobacteria</taxon>
        <taxon>Hyphomicrobiales</taxon>
        <taxon>Rhizobiaceae</taxon>
        <taxon>Shinella</taxon>
    </lineage>
</organism>
<dbReference type="InterPro" id="IPR000847">
    <property type="entry name" value="LysR_HTH_N"/>
</dbReference>
<dbReference type="SUPFAM" id="SSF53850">
    <property type="entry name" value="Periplasmic binding protein-like II"/>
    <property type="match status" value="1"/>
</dbReference>
<dbReference type="RefSeq" id="WP_064333353.1">
    <property type="nucleotide sequence ID" value="NZ_BAABEI010000003.1"/>
</dbReference>
<evidence type="ECO:0000259" key="5">
    <source>
        <dbReference type="PROSITE" id="PS50931"/>
    </source>
</evidence>